<gene>
    <name evidence="3" type="ORF">JZ00_23385</name>
</gene>
<dbReference type="OrthoDB" id="7003488at2"/>
<evidence type="ECO:0000313" key="4">
    <source>
        <dbReference type="Proteomes" id="UP000030949"/>
    </source>
</evidence>
<feature type="domain" description="Dermonecrotic toxin N-terminal" evidence="2">
    <location>
        <begin position="419"/>
        <end position="616"/>
    </location>
</feature>
<dbReference type="Proteomes" id="UP000030949">
    <property type="component" value="Unassembled WGS sequence"/>
</dbReference>
<organism evidence="3 4">
    <name type="scientific">Pseudomonas frederiksbergensis</name>
    <dbReference type="NCBI Taxonomy" id="104087"/>
    <lineage>
        <taxon>Bacteria</taxon>
        <taxon>Pseudomonadati</taxon>
        <taxon>Pseudomonadota</taxon>
        <taxon>Gammaproteobacteria</taxon>
        <taxon>Pseudomonadales</taxon>
        <taxon>Pseudomonadaceae</taxon>
        <taxon>Pseudomonas</taxon>
    </lineage>
</organism>
<sequence>MTPEPTGTLPASDVNIRGALLNQLLAGPTYPEVAAVLLRDALKDLYPALDINPFTTVVGESAWDIVDGDIVERPSLFITLSDLLAARVDTAQPTLLIEGLHFLTQLPLTVPPVHLPVRIDQIGRLINELVPAMLPASQEQQLAYWNVPFGDYGPRWHELSDTLRKLWDVTQIDGWTAAECDMARQLFLFPDPKDREDSYASHAYLVDIKAVQDGQESRVNENSLVVLIGQIEKKEVILAHSLLNGYEKFESREALGQSLSNHLGGQAHASRIRWRLYEPKGNLFDSKACGIIATQIKVLGTPGIWRNSHFTEGQPPTPEGLETGPGERWYQQQIPEWLQDASVSDQIQFAQHMKNLSALSSVHAGKTYLDDILPIKEYASLALKAQMQSDHDDASALTPEKIEIEIKSVIAWGTFVVPFKTDVTRFNLVELALQNLIALPAGNKTVRSLDGTELPDWMTVEYIENLITQVDIGRVYPELIKRKLLNDPKESARRETLYTSQLRIQLPMLALENKLRGQGNIDDLGCRYVSALMQPLEEDRKVEGQEIVLRKLAFVSEPQIGLSEDIVANMFVIGPRTPSAGPCLLYRPLLEPQLCQFPSFSNMLYGIRQTDSLRKSVLAWLPDGVRENYSRFVFPGALPSPWAVVEFATNPLTLFSDIGPVNLSNETLGADFMPLLFKANANALVTLADRQSVSNNENRWESFKQTGWLILSLALPYLGNTANTAVWLWQILSDAERLAGGDEELKGQAKWVAVVDLMLNVALGVLNIVIERTRASSRKRPIEAPETIPAPGLPKPTPELIIEKVAPFIQPELPQEHYDVIHTSGALMGKSKKDLSFLDSFSTKAPDSLGPPESEGALKGLYQHDEHWYAKLADKWFEVRTEGEQVSIIDGARNGPPLMRDGQGQWQIDNRLRLRGSGSKGARRKVIADALRRNIQLLDELNKFEKQKPANERLLTMHAQAMNQASGAAKETQRNKYVATLETQRENYEKALNTLIEWPVFQSKPDYPRISLGYLNAQVNFTFAEIDLLRERFTPAMTEAINMISSTVKTVEQQHIDAAENMVSVGDAMIERLDYMETRFDRLKQLGREGFEFVRRHRERMPAYKSDDLRLILLDMYRHLCLSLESVETMPEGWVEMNRIVDNATVAFQSLRDAIDERSVIRLDEQIEALGSLTEQFTAIEEHLDYMKNEYQGSAIPTQLMRLRRRISDSKKHALRHLAQALDERSNQRRTASPQEQRPQPRKRFIRARFWGVVSGVPRLSKTREETDWVDVKNPFTDENIVTFHRKETGEWVPHVTSDAAPLAIPPLATSMLKGQALIDGLAAFKTEIEKNLQQPNRTPAGIAMILNAHASRMEKVSVAIRKALDLAESTVTNETTGVSPEKQRAAETLRLQLKKESTALYAKEFENVMSVIKQSPPSMSGVIWLKDRNQILITKRLVRQRLKKPEKSYLDRYEIKDRKTGKTLWFADFLYSAYWLPDRTFLSARLRTVEQASSTVDVSTKNMSQRQLIDHYRSEIAVDQARQVFFPRERP</sequence>
<evidence type="ECO:0000313" key="3">
    <source>
        <dbReference type="EMBL" id="KHK62321.1"/>
    </source>
</evidence>
<proteinExistence type="predicted"/>
<dbReference type="RefSeq" id="WP_039593578.1">
    <property type="nucleotide sequence ID" value="NZ_JQGJ02000003.1"/>
</dbReference>
<reference evidence="4" key="1">
    <citation type="submission" date="2015-03" db="EMBL/GenBank/DDBJ databases">
        <title>Pseudomonas frederiksbergensis hydrocarbon degrader.</title>
        <authorList>
            <person name="Brown L.M."/>
            <person name="Ruiz O.N."/>
            <person name="Mueller S."/>
            <person name="Gunasekera T.S."/>
        </authorList>
    </citation>
    <scope>NUCLEOTIDE SEQUENCE [LARGE SCALE GENOMIC DNA]</scope>
    <source>
        <strain evidence="4">SI8</strain>
    </source>
</reference>
<dbReference type="InterPro" id="IPR046673">
    <property type="entry name" value="ToxA_N"/>
</dbReference>
<accession>A0A0B1YZ68</accession>
<dbReference type="Pfam" id="PF20178">
    <property type="entry name" value="ToxA_N"/>
    <property type="match status" value="1"/>
</dbReference>
<name>A0A0B1YZ68_9PSED</name>
<feature type="compositionally biased region" description="Polar residues" evidence="1">
    <location>
        <begin position="1229"/>
        <end position="1238"/>
    </location>
</feature>
<dbReference type="EMBL" id="JQGJ01000019">
    <property type="protein sequence ID" value="KHK62321.1"/>
    <property type="molecule type" value="Genomic_DNA"/>
</dbReference>
<evidence type="ECO:0000256" key="1">
    <source>
        <dbReference type="SAM" id="MobiDB-lite"/>
    </source>
</evidence>
<evidence type="ECO:0000259" key="2">
    <source>
        <dbReference type="Pfam" id="PF20178"/>
    </source>
</evidence>
<protein>
    <recommendedName>
        <fullName evidence="2">Dermonecrotic toxin N-terminal domain-containing protein</fullName>
    </recommendedName>
</protein>
<feature type="region of interest" description="Disordered" evidence="1">
    <location>
        <begin position="1221"/>
        <end position="1241"/>
    </location>
</feature>
<comment type="caution">
    <text evidence="3">The sequence shown here is derived from an EMBL/GenBank/DDBJ whole genome shotgun (WGS) entry which is preliminary data.</text>
</comment>